<organism evidence="2 3">
    <name type="scientific">Trifolium pratense</name>
    <name type="common">Red clover</name>
    <dbReference type="NCBI Taxonomy" id="57577"/>
    <lineage>
        <taxon>Eukaryota</taxon>
        <taxon>Viridiplantae</taxon>
        <taxon>Streptophyta</taxon>
        <taxon>Embryophyta</taxon>
        <taxon>Tracheophyta</taxon>
        <taxon>Spermatophyta</taxon>
        <taxon>Magnoliopsida</taxon>
        <taxon>eudicotyledons</taxon>
        <taxon>Gunneridae</taxon>
        <taxon>Pentapetalae</taxon>
        <taxon>rosids</taxon>
        <taxon>fabids</taxon>
        <taxon>Fabales</taxon>
        <taxon>Fabaceae</taxon>
        <taxon>Papilionoideae</taxon>
        <taxon>50 kb inversion clade</taxon>
        <taxon>NPAAA clade</taxon>
        <taxon>Hologalegina</taxon>
        <taxon>IRL clade</taxon>
        <taxon>Trifolieae</taxon>
        <taxon>Trifolium</taxon>
    </lineage>
</organism>
<dbReference type="SUPFAM" id="SSF56672">
    <property type="entry name" value="DNA/RNA polymerases"/>
    <property type="match status" value="1"/>
</dbReference>
<accession>A0A2K3MT59</accession>
<keyword evidence="2" id="KW-0695">RNA-directed DNA polymerase</keyword>
<evidence type="ECO:0000313" key="2">
    <source>
        <dbReference type="EMBL" id="PNX94021.1"/>
    </source>
</evidence>
<dbReference type="EMBL" id="ASHM01012066">
    <property type="protein sequence ID" value="PNX94021.1"/>
    <property type="molecule type" value="Genomic_DNA"/>
</dbReference>
<keyword evidence="2" id="KW-0808">Transferase</keyword>
<reference evidence="2 3" key="2">
    <citation type="journal article" date="2017" name="Front. Plant Sci.">
        <title>Gene Classification and Mining of Molecular Markers Useful in Red Clover (Trifolium pratense) Breeding.</title>
        <authorList>
            <person name="Istvanek J."/>
            <person name="Dluhosova J."/>
            <person name="Dluhos P."/>
            <person name="Patkova L."/>
            <person name="Nedelnik J."/>
            <person name="Repkova J."/>
        </authorList>
    </citation>
    <scope>NUCLEOTIDE SEQUENCE [LARGE SCALE GENOMIC DNA]</scope>
    <source>
        <strain evidence="3">cv. Tatra</strain>
        <tissue evidence="2">Young leaves</tissue>
    </source>
</reference>
<comment type="caution">
    <text evidence="2">The sequence shown here is derived from an EMBL/GenBank/DDBJ whole genome shotgun (WGS) entry which is preliminary data.</text>
</comment>
<dbReference type="InterPro" id="IPR043502">
    <property type="entry name" value="DNA/RNA_pol_sf"/>
</dbReference>
<dbReference type="Pfam" id="PF07727">
    <property type="entry name" value="RVT_2"/>
    <property type="match status" value="1"/>
</dbReference>
<evidence type="ECO:0000259" key="1">
    <source>
        <dbReference type="Pfam" id="PF07727"/>
    </source>
</evidence>
<keyword evidence="2" id="KW-0548">Nucleotidyltransferase</keyword>
<protein>
    <submittedName>
        <fullName evidence="2">Reverse transcriptase</fullName>
    </submittedName>
</protein>
<dbReference type="InterPro" id="IPR013103">
    <property type="entry name" value="RVT_2"/>
</dbReference>
<dbReference type="AlphaFoldDB" id="A0A2K3MT59"/>
<dbReference type="STRING" id="57577.A0A2K3MT59"/>
<gene>
    <name evidence="2" type="ORF">L195_g017186</name>
</gene>
<proteinExistence type="predicted"/>
<sequence>MSLQVESKLKARLVAKGFLQKEGIDYDEVFAPVTRMETIRLVNYIANLNNWPMYQMDVKSAFLNGPIDEEVYVAQPPGYEVKGQESKVYKLKKALYGLKQALRAWNKRIDKFLNEIGFVKCITEHGMYVKKDAAKGIIVICLYVEDLLITGSNEIIH</sequence>
<dbReference type="Proteomes" id="UP000236291">
    <property type="component" value="Unassembled WGS sequence"/>
</dbReference>
<feature type="domain" description="Reverse transcriptase Ty1/copia-type" evidence="1">
    <location>
        <begin position="4"/>
        <end position="154"/>
    </location>
</feature>
<name>A0A2K3MT59_TRIPR</name>
<evidence type="ECO:0000313" key="3">
    <source>
        <dbReference type="Proteomes" id="UP000236291"/>
    </source>
</evidence>
<reference evidence="2 3" key="1">
    <citation type="journal article" date="2014" name="Am. J. Bot.">
        <title>Genome assembly and annotation for red clover (Trifolium pratense; Fabaceae).</title>
        <authorList>
            <person name="Istvanek J."/>
            <person name="Jaros M."/>
            <person name="Krenek A."/>
            <person name="Repkova J."/>
        </authorList>
    </citation>
    <scope>NUCLEOTIDE SEQUENCE [LARGE SCALE GENOMIC DNA]</scope>
    <source>
        <strain evidence="3">cv. Tatra</strain>
        <tissue evidence="2">Young leaves</tissue>
    </source>
</reference>
<dbReference type="GO" id="GO:0003964">
    <property type="term" value="F:RNA-directed DNA polymerase activity"/>
    <property type="evidence" value="ECO:0007669"/>
    <property type="project" value="UniProtKB-KW"/>
</dbReference>